<evidence type="ECO:0000256" key="2">
    <source>
        <dbReference type="ARBA" id="ARBA00022741"/>
    </source>
</evidence>
<proteinExistence type="predicted"/>
<evidence type="ECO:0000313" key="9">
    <source>
        <dbReference type="Proteomes" id="UP000734854"/>
    </source>
</evidence>
<dbReference type="SMART" id="SM00220">
    <property type="entry name" value="S_TKc"/>
    <property type="match status" value="1"/>
</dbReference>
<evidence type="ECO:0000256" key="3">
    <source>
        <dbReference type="ARBA" id="ARBA00022777"/>
    </source>
</evidence>
<keyword evidence="3" id="KW-0418">Kinase</keyword>
<evidence type="ECO:0000256" key="6">
    <source>
        <dbReference type="SAM" id="Phobius"/>
    </source>
</evidence>
<dbReference type="PANTHER" id="PTHR47973">
    <property type="entry name" value="CYSTEINE-RICH RECEPTOR-LIKE PROTEIN KINASE 3"/>
    <property type="match status" value="1"/>
</dbReference>
<dbReference type="Gene3D" id="3.30.200.20">
    <property type="entry name" value="Phosphorylase Kinase, domain 1"/>
    <property type="match status" value="1"/>
</dbReference>
<evidence type="ECO:0000256" key="1">
    <source>
        <dbReference type="ARBA" id="ARBA00022679"/>
    </source>
</evidence>
<organism evidence="8 9">
    <name type="scientific">Zingiber officinale</name>
    <name type="common">Ginger</name>
    <name type="synonym">Amomum zingiber</name>
    <dbReference type="NCBI Taxonomy" id="94328"/>
    <lineage>
        <taxon>Eukaryota</taxon>
        <taxon>Viridiplantae</taxon>
        <taxon>Streptophyta</taxon>
        <taxon>Embryophyta</taxon>
        <taxon>Tracheophyta</taxon>
        <taxon>Spermatophyta</taxon>
        <taxon>Magnoliopsida</taxon>
        <taxon>Liliopsida</taxon>
        <taxon>Zingiberales</taxon>
        <taxon>Zingiberaceae</taxon>
        <taxon>Zingiber</taxon>
    </lineage>
</organism>
<feature type="compositionally biased region" description="Low complexity" evidence="5">
    <location>
        <begin position="535"/>
        <end position="544"/>
    </location>
</feature>
<evidence type="ECO:0000256" key="5">
    <source>
        <dbReference type="SAM" id="MobiDB-lite"/>
    </source>
</evidence>
<dbReference type="CDD" id="cd14066">
    <property type="entry name" value="STKc_IRAK"/>
    <property type="match status" value="1"/>
</dbReference>
<dbReference type="FunFam" id="1.10.510.10:FF:000384">
    <property type="entry name" value="G-type lectin S-receptor-like serine/threonine-protein kinase"/>
    <property type="match status" value="1"/>
</dbReference>
<dbReference type="Proteomes" id="UP000734854">
    <property type="component" value="Unassembled WGS sequence"/>
</dbReference>
<feature type="region of interest" description="Disordered" evidence="5">
    <location>
        <begin position="519"/>
        <end position="544"/>
    </location>
</feature>
<comment type="caution">
    <text evidence="8">The sequence shown here is derived from an EMBL/GenBank/DDBJ whole genome shotgun (WGS) entry which is preliminary data.</text>
</comment>
<dbReference type="AlphaFoldDB" id="A0A8J5EUF4"/>
<dbReference type="PROSITE" id="PS50011">
    <property type="entry name" value="PROTEIN_KINASE_DOM"/>
    <property type="match status" value="1"/>
</dbReference>
<feature type="region of interest" description="Disordered" evidence="5">
    <location>
        <begin position="1"/>
        <end position="35"/>
    </location>
</feature>
<keyword evidence="9" id="KW-1185">Reference proteome</keyword>
<dbReference type="Pfam" id="PF00069">
    <property type="entry name" value="Pkinase"/>
    <property type="match status" value="1"/>
</dbReference>
<name>A0A8J5EUF4_ZINOF</name>
<gene>
    <name evidence="8" type="ORF">ZIOFF_070269</name>
</gene>
<keyword evidence="4" id="KW-0067">ATP-binding</keyword>
<dbReference type="FunFam" id="3.30.200.20:FF:000225">
    <property type="entry name" value="cold-responsive protein kinase 1"/>
    <property type="match status" value="1"/>
</dbReference>
<keyword evidence="2" id="KW-0547">Nucleotide-binding</keyword>
<keyword evidence="6" id="KW-0812">Transmembrane</keyword>
<keyword evidence="6" id="KW-0472">Membrane</keyword>
<dbReference type="Gene3D" id="1.10.510.10">
    <property type="entry name" value="Transferase(Phosphotransferase) domain 1"/>
    <property type="match status" value="1"/>
</dbReference>
<dbReference type="InterPro" id="IPR011009">
    <property type="entry name" value="Kinase-like_dom_sf"/>
</dbReference>
<dbReference type="SUPFAM" id="SSF56112">
    <property type="entry name" value="Protein kinase-like (PK-like)"/>
    <property type="match status" value="1"/>
</dbReference>
<sequence>MQKGPVRALAGRRHHHEGEPPILLHGSPSPSRRGPTSHFFLPPLLPLARTSGSYLLSASRTPTMPLPLELLLPLSTCPLVTCPSIISSTGVATAASPALATSRALTHTNLRHQRYKQDFLDHAEVADPTAGNDGEQAVGIRGLLVEATGLNRASLAHLCNRSVADRESAKRFLDDLKMCGCPDFLVAKSYHFCAKRLLSSEKNIRLFSYLELKLATNNFHPSNKIGRGGFGTVYKGTLRNGVVVATKVLSAESRQGVREFLTEIDVISNVKHPNLVELIGCCVEGANRILVYEFVENGSLVRAVLGPISEATKLNWQIRSEICLGIAKGIAHLHEVLVPPIVHRDIKPSNILLDSNFVPKIGDFGVAKLFPDNITHISTRVAGTTGYLAPEYALQGQLTKKADIYSFGVVLLEIISGRSNSRSFSERGKPLLEWLAISCAIVVFIAGMVHPVWKLFEDKRVIEIVDPALKDYPHEEVLRYIKVALFCTQAASVRRPTMLQVVDMLSKPVQLNDKEITQPGYMEDSGKFVKGSGPTTSTSSQSKFSTSIDTTIPFSLSQATCTEISPR</sequence>
<keyword evidence="6" id="KW-1133">Transmembrane helix</keyword>
<dbReference type="EMBL" id="JACMSC010000020">
    <property type="protein sequence ID" value="KAG6472791.1"/>
    <property type="molecule type" value="Genomic_DNA"/>
</dbReference>
<evidence type="ECO:0000259" key="7">
    <source>
        <dbReference type="PROSITE" id="PS50011"/>
    </source>
</evidence>
<dbReference type="PROSITE" id="PS00108">
    <property type="entry name" value="PROTEIN_KINASE_ST"/>
    <property type="match status" value="1"/>
</dbReference>
<feature type="domain" description="Protein kinase" evidence="7">
    <location>
        <begin position="219"/>
        <end position="510"/>
    </location>
</feature>
<feature type="transmembrane region" description="Helical" evidence="6">
    <location>
        <begin position="431"/>
        <end position="453"/>
    </location>
</feature>
<keyword evidence="1" id="KW-0808">Transferase</keyword>
<dbReference type="GO" id="GO:0005524">
    <property type="term" value="F:ATP binding"/>
    <property type="evidence" value="ECO:0007669"/>
    <property type="project" value="UniProtKB-KW"/>
</dbReference>
<evidence type="ECO:0000256" key="4">
    <source>
        <dbReference type="ARBA" id="ARBA00022840"/>
    </source>
</evidence>
<dbReference type="GO" id="GO:0004672">
    <property type="term" value="F:protein kinase activity"/>
    <property type="evidence" value="ECO:0007669"/>
    <property type="project" value="InterPro"/>
</dbReference>
<protein>
    <recommendedName>
        <fullName evidence="7">Protein kinase domain-containing protein</fullName>
    </recommendedName>
</protein>
<dbReference type="InterPro" id="IPR000719">
    <property type="entry name" value="Prot_kinase_dom"/>
</dbReference>
<dbReference type="InterPro" id="IPR052059">
    <property type="entry name" value="CR_Ser/Thr_kinase"/>
</dbReference>
<accession>A0A8J5EUF4</accession>
<reference evidence="8 9" key="1">
    <citation type="submission" date="2020-08" db="EMBL/GenBank/DDBJ databases">
        <title>Plant Genome Project.</title>
        <authorList>
            <person name="Zhang R.-G."/>
        </authorList>
    </citation>
    <scope>NUCLEOTIDE SEQUENCE [LARGE SCALE GENOMIC DNA]</scope>
    <source>
        <tissue evidence="8">Rhizome</tissue>
    </source>
</reference>
<evidence type="ECO:0000313" key="8">
    <source>
        <dbReference type="EMBL" id="KAG6472791.1"/>
    </source>
</evidence>
<dbReference type="InterPro" id="IPR008271">
    <property type="entry name" value="Ser/Thr_kinase_AS"/>
</dbReference>